<feature type="compositionally biased region" description="Polar residues" evidence="1">
    <location>
        <begin position="63"/>
        <end position="73"/>
    </location>
</feature>
<keyword evidence="3" id="KW-1185">Reference proteome</keyword>
<feature type="compositionally biased region" description="Low complexity" evidence="1">
    <location>
        <begin position="95"/>
        <end position="105"/>
    </location>
</feature>
<comment type="caution">
    <text evidence="2">The sequence shown here is derived from an EMBL/GenBank/DDBJ whole genome shotgun (WGS) entry which is preliminary data.</text>
</comment>
<feature type="compositionally biased region" description="Polar residues" evidence="1">
    <location>
        <begin position="155"/>
        <end position="169"/>
    </location>
</feature>
<feature type="compositionally biased region" description="Basic residues" evidence="1">
    <location>
        <begin position="1"/>
        <end position="11"/>
    </location>
</feature>
<protein>
    <submittedName>
        <fullName evidence="2">Uncharacterized protein</fullName>
    </submittedName>
</protein>
<dbReference type="AlphaFoldDB" id="A0AA36G2A5"/>
<evidence type="ECO:0000313" key="3">
    <source>
        <dbReference type="Proteomes" id="UP001177023"/>
    </source>
</evidence>
<feature type="compositionally biased region" description="Basic and acidic residues" evidence="1">
    <location>
        <begin position="79"/>
        <end position="92"/>
    </location>
</feature>
<gene>
    <name evidence="2" type="ORF">MSPICULIGERA_LOCUS11657</name>
</gene>
<feature type="compositionally biased region" description="Basic and acidic residues" evidence="1">
    <location>
        <begin position="170"/>
        <end position="179"/>
    </location>
</feature>
<reference evidence="2" key="1">
    <citation type="submission" date="2023-06" db="EMBL/GenBank/DDBJ databases">
        <authorList>
            <person name="Delattre M."/>
        </authorList>
    </citation>
    <scope>NUCLEOTIDE SEQUENCE</scope>
    <source>
        <strain evidence="2">AF72</strain>
    </source>
</reference>
<evidence type="ECO:0000256" key="1">
    <source>
        <dbReference type="SAM" id="MobiDB-lite"/>
    </source>
</evidence>
<evidence type="ECO:0000313" key="2">
    <source>
        <dbReference type="EMBL" id="CAJ0573295.1"/>
    </source>
</evidence>
<organism evidence="2 3">
    <name type="scientific">Mesorhabditis spiculigera</name>
    <dbReference type="NCBI Taxonomy" id="96644"/>
    <lineage>
        <taxon>Eukaryota</taxon>
        <taxon>Metazoa</taxon>
        <taxon>Ecdysozoa</taxon>
        <taxon>Nematoda</taxon>
        <taxon>Chromadorea</taxon>
        <taxon>Rhabditida</taxon>
        <taxon>Rhabditina</taxon>
        <taxon>Rhabditomorpha</taxon>
        <taxon>Rhabditoidea</taxon>
        <taxon>Rhabditidae</taxon>
        <taxon>Mesorhabditinae</taxon>
        <taxon>Mesorhabditis</taxon>
    </lineage>
</organism>
<accession>A0AA36G2A5</accession>
<proteinExistence type="predicted"/>
<sequence>MRPHLPLKRPKFIPGGRSRNATTAETTTPNMGQGPSTARSSQGDDSFALYKTPAGSPSRPKESPNNVKPSNNELPACKSRGERQNVKIEKAALDNSSPSSSNQQEQPRDADIVKKPVAKFRPMPGRRIQPFREAPRPVEEALPPPSSIPHVCPTCGQNTQNAIAAPSTSADRHMHSNRR</sequence>
<dbReference type="Proteomes" id="UP001177023">
    <property type="component" value="Unassembled WGS sequence"/>
</dbReference>
<feature type="non-terminal residue" evidence="2">
    <location>
        <position position="1"/>
    </location>
</feature>
<name>A0AA36G2A5_9BILA</name>
<feature type="region of interest" description="Disordered" evidence="1">
    <location>
        <begin position="1"/>
        <end position="179"/>
    </location>
</feature>
<dbReference type="EMBL" id="CATQJA010002617">
    <property type="protein sequence ID" value="CAJ0573295.1"/>
    <property type="molecule type" value="Genomic_DNA"/>
</dbReference>
<feature type="compositionally biased region" description="Polar residues" evidence="1">
    <location>
        <begin position="19"/>
        <end position="44"/>
    </location>
</feature>